<evidence type="ECO:0000313" key="2">
    <source>
        <dbReference type="Proteomes" id="UP001195483"/>
    </source>
</evidence>
<accession>A0AAE0T646</accession>
<reference evidence="1" key="2">
    <citation type="journal article" date="2021" name="Genome Biol. Evol.">
        <title>Developing a high-quality reference genome for a parasitic bivalve with doubly uniparental inheritance (Bivalvia: Unionida).</title>
        <authorList>
            <person name="Smith C.H."/>
        </authorList>
    </citation>
    <scope>NUCLEOTIDE SEQUENCE</scope>
    <source>
        <strain evidence="1">CHS0354</strain>
        <tissue evidence="1">Mantle</tissue>
    </source>
</reference>
<proteinExistence type="predicted"/>
<dbReference type="AlphaFoldDB" id="A0AAE0T646"/>
<evidence type="ECO:0000313" key="1">
    <source>
        <dbReference type="EMBL" id="KAK3604527.1"/>
    </source>
</evidence>
<comment type="caution">
    <text evidence="1">The sequence shown here is derived from an EMBL/GenBank/DDBJ whole genome shotgun (WGS) entry which is preliminary data.</text>
</comment>
<gene>
    <name evidence="1" type="ORF">CHS0354_000349</name>
</gene>
<sequence>MIEQDDGEKCTNGCNRVPYFVTRDRGAEPVTRKRILPGSQVNLKQHRNLARK</sequence>
<name>A0AAE0T646_9BIVA</name>
<organism evidence="1 2">
    <name type="scientific">Potamilus streckersoni</name>
    <dbReference type="NCBI Taxonomy" id="2493646"/>
    <lineage>
        <taxon>Eukaryota</taxon>
        <taxon>Metazoa</taxon>
        <taxon>Spiralia</taxon>
        <taxon>Lophotrochozoa</taxon>
        <taxon>Mollusca</taxon>
        <taxon>Bivalvia</taxon>
        <taxon>Autobranchia</taxon>
        <taxon>Heteroconchia</taxon>
        <taxon>Palaeoheterodonta</taxon>
        <taxon>Unionida</taxon>
        <taxon>Unionoidea</taxon>
        <taxon>Unionidae</taxon>
        <taxon>Ambleminae</taxon>
        <taxon>Lampsilini</taxon>
        <taxon>Potamilus</taxon>
    </lineage>
</organism>
<dbReference type="Proteomes" id="UP001195483">
    <property type="component" value="Unassembled WGS sequence"/>
</dbReference>
<feature type="non-terminal residue" evidence="1">
    <location>
        <position position="52"/>
    </location>
</feature>
<protein>
    <submittedName>
        <fullName evidence="1">Uncharacterized protein</fullName>
    </submittedName>
</protein>
<keyword evidence="2" id="KW-1185">Reference proteome</keyword>
<reference evidence="1" key="3">
    <citation type="submission" date="2023-05" db="EMBL/GenBank/DDBJ databases">
        <authorList>
            <person name="Smith C.H."/>
        </authorList>
    </citation>
    <scope>NUCLEOTIDE SEQUENCE</scope>
    <source>
        <strain evidence="1">CHS0354</strain>
        <tissue evidence="1">Mantle</tissue>
    </source>
</reference>
<reference evidence="1" key="1">
    <citation type="journal article" date="2021" name="Genome Biol. Evol.">
        <title>A High-Quality Reference Genome for a Parasitic Bivalve with Doubly Uniparental Inheritance (Bivalvia: Unionida).</title>
        <authorList>
            <person name="Smith C.H."/>
        </authorList>
    </citation>
    <scope>NUCLEOTIDE SEQUENCE</scope>
    <source>
        <strain evidence="1">CHS0354</strain>
    </source>
</reference>
<dbReference type="EMBL" id="JAEAOA010000078">
    <property type="protein sequence ID" value="KAK3604527.1"/>
    <property type="molecule type" value="Genomic_DNA"/>
</dbReference>